<keyword evidence="4" id="KW-1133">Transmembrane helix</keyword>
<feature type="chain" id="PRO_5043528060" description="CD3 gamma/delta subunit Ig-like domain-containing protein" evidence="5">
    <location>
        <begin position="19"/>
        <end position="172"/>
    </location>
</feature>
<accession>A0AAV2J2S0</accession>
<feature type="transmembrane region" description="Helical" evidence="4">
    <location>
        <begin position="101"/>
        <end position="122"/>
    </location>
</feature>
<evidence type="ECO:0000313" key="6">
    <source>
        <dbReference type="EMBL" id="CAL1570806.1"/>
    </source>
</evidence>
<dbReference type="GO" id="GO:0007166">
    <property type="term" value="P:cell surface receptor signaling pathway"/>
    <property type="evidence" value="ECO:0007669"/>
    <property type="project" value="TreeGrafter"/>
</dbReference>
<dbReference type="GO" id="GO:0004888">
    <property type="term" value="F:transmembrane signaling receptor activity"/>
    <property type="evidence" value="ECO:0007669"/>
    <property type="project" value="TreeGrafter"/>
</dbReference>
<keyword evidence="7" id="KW-1185">Reference proteome</keyword>
<keyword evidence="3 5" id="KW-0732">Signal</keyword>
<proteinExistence type="predicted"/>
<gene>
    <name evidence="6" type="ORF">KC01_LOCUS3031</name>
</gene>
<organism evidence="6 7">
    <name type="scientific">Knipowitschia caucasica</name>
    <name type="common">Caucasian dwarf goby</name>
    <name type="synonym">Pomatoschistus caucasicus</name>
    <dbReference type="NCBI Taxonomy" id="637954"/>
    <lineage>
        <taxon>Eukaryota</taxon>
        <taxon>Metazoa</taxon>
        <taxon>Chordata</taxon>
        <taxon>Craniata</taxon>
        <taxon>Vertebrata</taxon>
        <taxon>Euteleostomi</taxon>
        <taxon>Actinopterygii</taxon>
        <taxon>Neopterygii</taxon>
        <taxon>Teleostei</taxon>
        <taxon>Neoteleostei</taxon>
        <taxon>Acanthomorphata</taxon>
        <taxon>Gobiaria</taxon>
        <taxon>Gobiiformes</taxon>
        <taxon>Gobioidei</taxon>
        <taxon>Gobiidae</taxon>
        <taxon>Gobiinae</taxon>
        <taxon>Knipowitschia</taxon>
    </lineage>
</organism>
<dbReference type="Proteomes" id="UP001497482">
    <property type="component" value="Chromosome 10"/>
</dbReference>
<evidence type="ECO:0000256" key="5">
    <source>
        <dbReference type="SAM" id="SignalP"/>
    </source>
</evidence>
<dbReference type="GO" id="GO:0009897">
    <property type="term" value="C:external side of plasma membrane"/>
    <property type="evidence" value="ECO:0007669"/>
    <property type="project" value="TreeGrafter"/>
</dbReference>
<dbReference type="EMBL" id="OZ035832">
    <property type="protein sequence ID" value="CAL1570806.1"/>
    <property type="molecule type" value="Genomic_DNA"/>
</dbReference>
<dbReference type="PANTHER" id="PTHR10570:SF9">
    <property type="entry name" value="T-CELL SURFACE GLYCOPROTEIN CD3 EPSILON CHAIN"/>
    <property type="match status" value="1"/>
</dbReference>
<evidence type="ECO:0000313" key="7">
    <source>
        <dbReference type="Proteomes" id="UP001497482"/>
    </source>
</evidence>
<name>A0AAV2J2S0_KNICA</name>
<dbReference type="InterPro" id="IPR015484">
    <property type="entry name" value="CD3_esu/gsu/dsu"/>
</dbReference>
<dbReference type="AlphaFoldDB" id="A0AAV2J2S0"/>
<evidence type="ECO:0000256" key="3">
    <source>
        <dbReference type="ARBA" id="ARBA00022729"/>
    </source>
</evidence>
<keyword evidence="2" id="KW-1003">Cell membrane</keyword>
<keyword evidence="4" id="KW-0812">Transmembrane</keyword>
<dbReference type="Gene3D" id="2.60.40.10">
    <property type="entry name" value="Immunoglobulins"/>
    <property type="match status" value="1"/>
</dbReference>
<sequence>MTSRAILTFVLLVSATLAAAPEGGVSFWGGKVTLRCPGNGTWFKVNGKKVESVETESTKKTYEYKYTTGSKDHYYCKYNDQKYHFYIQGKACEYCFELDGLVLAGVIVVDVIGTVVVMLTVYKCTKKKKKAAASPRAAKPVRRREEIPIDSNYAPLSVHTRSSDYSVINRTG</sequence>
<evidence type="ECO:0008006" key="8">
    <source>
        <dbReference type="Google" id="ProtNLM"/>
    </source>
</evidence>
<comment type="subcellular location">
    <subcellularLocation>
        <location evidence="1">Cell membrane</location>
        <topology evidence="1">Single-pass type I membrane protein</topology>
    </subcellularLocation>
</comment>
<evidence type="ECO:0000256" key="4">
    <source>
        <dbReference type="SAM" id="Phobius"/>
    </source>
</evidence>
<dbReference type="PANTHER" id="PTHR10570">
    <property type="entry name" value="T-CELL SURFACE GLYCOPROTEIN CD3 GAMMA CHAIN / DELTA CHAIN"/>
    <property type="match status" value="1"/>
</dbReference>
<protein>
    <recommendedName>
        <fullName evidence="8">CD3 gamma/delta subunit Ig-like domain-containing protein</fullName>
    </recommendedName>
</protein>
<dbReference type="GO" id="GO:0045059">
    <property type="term" value="P:positive thymic T cell selection"/>
    <property type="evidence" value="ECO:0007669"/>
    <property type="project" value="TreeGrafter"/>
</dbReference>
<evidence type="ECO:0000256" key="1">
    <source>
        <dbReference type="ARBA" id="ARBA00004251"/>
    </source>
</evidence>
<dbReference type="GO" id="GO:0042105">
    <property type="term" value="C:alpha-beta T cell receptor complex"/>
    <property type="evidence" value="ECO:0007669"/>
    <property type="project" value="TreeGrafter"/>
</dbReference>
<evidence type="ECO:0000256" key="2">
    <source>
        <dbReference type="ARBA" id="ARBA00022475"/>
    </source>
</evidence>
<reference evidence="6 7" key="1">
    <citation type="submission" date="2024-04" db="EMBL/GenBank/DDBJ databases">
        <authorList>
            <person name="Waldvogel A.-M."/>
            <person name="Schoenle A."/>
        </authorList>
    </citation>
    <scope>NUCLEOTIDE SEQUENCE [LARGE SCALE GENOMIC DNA]</scope>
</reference>
<feature type="signal peptide" evidence="5">
    <location>
        <begin position="1"/>
        <end position="18"/>
    </location>
</feature>
<dbReference type="InterPro" id="IPR013783">
    <property type="entry name" value="Ig-like_fold"/>
</dbReference>
<keyword evidence="4" id="KW-0472">Membrane</keyword>